<feature type="region of interest" description="Disordered" evidence="1">
    <location>
        <begin position="113"/>
        <end position="167"/>
    </location>
</feature>
<sequence>MPNEYWDLTPKDSNLVETGHVASNRHTNINLSPVEAIEKARIVDARVAMSIMAAGKTCIPLNINNSEKARMIRNIGRQTHRAQQRSTHRGLDVEIEATENIINEATQAARVARSSLKSLKEQKKDAGRSPRHSQVAGNKYNNIHIPKIQGLSVRNSPVPPFQGDDTT</sequence>
<dbReference type="OrthoDB" id="3044920at2759"/>
<accession>A0A0C9WHA1</accession>
<proteinExistence type="predicted"/>
<dbReference type="HOGENOM" id="CLU_1594815_0_0_1"/>
<evidence type="ECO:0000313" key="3">
    <source>
        <dbReference type="Proteomes" id="UP000054477"/>
    </source>
</evidence>
<evidence type="ECO:0000256" key="1">
    <source>
        <dbReference type="SAM" id="MobiDB-lite"/>
    </source>
</evidence>
<name>A0A0C9WHA1_9AGAR</name>
<evidence type="ECO:0000313" key="2">
    <source>
        <dbReference type="EMBL" id="KIJ90834.1"/>
    </source>
</evidence>
<dbReference type="Proteomes" id="UP000054477">
    <property type="component" value="Unassembled WGS sequence"/>
</dbReference>
<dbReference type="EMBL" id="KN839103">
    <property type="protein sequence ID" value="KIJ90834.1"/>
    <property type="molecule type" value="Genomic_DNA"/>
</dbReference>
<reference evidence="2 3" key="1">
    <citation type="submission" date="2014-04" db="EMBL/GenBank/DDBJ databases">
        <authorList>
            <consortium name="DOE Joint Genome Institute"/>
            <person name="Kuo A."/>
            <person name="Kohler A."/>
            <person name="Nagy L.G."/>
            <person name="Floudas D."/>
            <person name="Copeland A."/>
            <person name="Barry K.W."/>
            <person name="Cichocki N."/>
            <person name="Veneault-Fourrey C."/>
            <person name="LaButti K."/>
            <person name="Lindquist E.A."/>
            <person name="Lipzen A."/>
            <person name="Lundell T."/>
            <person name="Morin E."/>
            <person name="Murat C."/>
            <person name="Sun H."/>
            <person name="Tunlid A."/>
            <person name="Henrissat B."/>
            <person name="Grigoriev I.V."/>
            <person name="Hibbett D.S."/>
            <person name="Martin F."/>
            <person name="Nordberg H.P."/>
            <person name="Cantor M.N."/>
            <person name="Hua S.X."/>
        </authorList>
    </citation>
    <scope>NUCLEOTIDE SEQUENCE [LARGE SCALE GENOMIC DNA]</scope>
    <source>
        <strain evidence="2 3">LaAM-08-1</strain>
    </source>
</reference>
<protein>
    <submittedName>
        <fullName evidence="2">Uncharacterized protein</fullName>
    </submittedName>
</protein>
<feature type="compositionally biased region" description="Basic and acidic residues" evidence="1">
    <location>
        <begin position="118"/>
        <end position="128"/>
    </location>
</feature>
<keyword evidence="3" id="KW-1185">Reference proteome</keyword>
<dbReference type="AlphaFoldDB" id="A0A0C9WHA1"/>
<reference evidence="3" key="2">
    <citation type="submission" date="2015-01" db="EMBL/GenBank/DDBJ databases">
        <title>Evolutionary Origins and Diversification of the Mycorrhizal Mutualists.</title>
        <authorList>
            <consortium name="DOE Joint Genome Institute"/>
            <consortium name="Mycorrhizal Genomics Consortium"/>
            <person name="Kohler A."/>
            <person name="Kuo A."/>
            <person name="Nagy L.G."/>
            <person name="Floudas D."/>
            <person name="Copeland A."/>
            <person name="Barry K.W."/>
            <person name="Cichocki N."/>
            <person name="Veneault-Fourrey C."/>
            <person name="LaButti K."/>
            <person name="Lindquist E.A."/>
            <person name="Lipzen A."/>
            <person name="Lundell T."/>
            <person name="Morin E."/>
            <person name="Murat C."/>
            <person name="Riley R."/>
            <person name="Ohm R."/>
            <person name="Sun H."/>
            <person name="Tunlid A."/>
            <person name="Henrissat B."/>
            <person name="Grigoriev I.V."/>
            <person name="Hibbett D.S."/>
            <person name="Martin F."/>
        </authorList>
    </citation>
    <scope>NUCLEOTIDE SEQUENCE [LARGE SCALE GENOMIC DNA]</scope>
    <source>
        <strain evidence="3">LaAM-08-1</strain>
    </source>
</reference>
<gene>
    <name evidence="2" type="ORF">K443DRAFT_516940</name>
</gene>
<organism evidence="2 3">
    <name type="scientific">Laccaria amethystina LaAM-08-1</name>
    <dbReference type="NCBI Taxonomy" id="1095629"/>
    <lineage>
        <taxon>Eukaryota</taxon>
        <taxon>Fungi</taxon>
        <taxon>Dikarya</taxon>
        <taxon>Basidiomycota</taxon>
        <taxon>Agaricomycotina</taxon>
        <taxon>Agaricomycetes</taxon>
        <taxon>Agaricomycetidae</taxon>
        <taxon>Agaricales</taxon>
        <taxon>Agaricineae</taxon>
        <taxon>Hydnangiaceae</taxon>
        <taxon>Laccaria</taxon>
    </lineage>
</organism>